<keyword evidence="1" id="KW-0853">WD repeat</keyword>
<dbReference type="InterPro" id="IPR001680">
    <property type="entry name" value="WD40_rpt"/>
</dbReference>
<feature type="region of interest" description="Disordered" evidence="2">
    <location>
        <begin position="110"/>
        <end position="154"/>
    </location>
</feature>
<dbReference type="InterPro" id="IPR015943">
    <property type="entry name" value="WD40/YVTN_repeat-like_dom_sf"/>
</dbReference>
<feature type="region of interest" description="Disordered" evidence="2">
    <location>
        <begin position="213"/>
        <end position="262"/>
    </location>
</feature>
<keyword evidence="4" id="KW-1185">Reference proteome</keyword>
<dbReference type="PANTHER" id="PTHR47232">
    <property type="entry name" value="TRANSDUCIN FAMILY PROTEIN / WD-40 REPEAT FAMILY PROTEIN"/>
    <property type="match status" value="1"/>
</dbReference>
<dbReference type="PROSITE" id="PS50082">
    <property type="entry name" value="WD_REPEATS_2"/>
    <property type="match status" value="1"/>
</dbReference>
<evidence type="ECO:0000313" key="4">
    <source>
        <dbReference type="Proteomes" id="UP001473302"/>
    </source>
</evidence>
<feature type="repeat" description="WD" evidence="1">
    <location>
        <begin position="479"/>
        <end position="520"/>
    </location>
</feature>
<dbReference type="InterPro" id="IPR036322">
    <property type="entry name" value="WD40_repeat_dom_sf"/>
</dbReference>
<dbReference type="Gene3D" id="2.130.10.10">
    <property type="entry name" value="YVTN repeat-like/Quinoprotein amine dehydrogenase"/>
    <property type="match status" value="1"/>
</dbReference>
<dbReference type="Proteomes" id="UP001473302">
    <property type="component" value="Unassembled WGS sequence"/>
</dbReference>
<dbReference type="SMART" id="SM00320">
    <property type="entry name" value="WD40"/>
    <property type="match status" value="4"/>
</dbReference>
<feature type="compositionally biased region" description="Polar residues" evidence="2">
    <location>
        <begin position="110"/>
        <end position="120"/>
    </location>
</feature>
<organism evidence="3 4">
    <name type="scientific">Mucor flavus</name>
    <dbReference type="NCBI Taxonomy" id="439312"/>
    <lineage>
        <taxon>Eukaryota</taxon>
        <taxon>Fungi</taxon>
        <taxon>Fungi incertae sedis</taxon>
        <taxon>Mucoromycota</taxon>
        <taxon>Mucoromycotina</taxon>
        <taxon>Mucoromycetes</taxon>
        <taxon>Mucorales</taxon>
        <taxon>Mucorineae</taxon>
        <taxon>Mucoraceae</taxon>
        <taxon>Mucor</taxon>
    </lineage>
</organism>
<dbReference type="SUPFAM" id="SSF50978">
    <property type="entry name" value="WD40 repeat-like"/>
    <property type="match status" value="1"/>
</dbReference>
<evidence type="ECO:0000256" key="2">
    <source>
        <dbReference type="SAM" id="MobiDB-lite"/>
    </source>
</evidence>
<sequence length="661" mass="75093">MCKAASVYNHVIPELLKREEDCNISCDGVVNDCAQRCAKSHVHDIVGDLRVVCQDGFCYCGFERKFTTAIFIFCFNFQVGTSGTNTGFFLYRYLESATMQTNRDNAELNNTAQANDNSPLDENLHEDIDTSSSSDSSSSSSGDETLMQYPRQGTAQVNQTISTLVIKLERQQLRQSRYIGKIKRLNRSIKKTSRLVGYHASLLSEMTAPPVKDRIQSAKRSGPFDTDTRAKQRSRFTLHPDVEEEEDEDENENEHDELETMNIDPVATPITSTTTRQKAPFPKIIPRPRRNIVEIAFGSMNKMDTIIVRHKQQEMISTKKPRSLLYNIADNTLDRGMNDLMITTSLDGELQFWSASEKRKIKTIGKDHLYDSWIDDICWATPKTLAFCPSQKSNEPLKLVHINNVTETNVEGRIQTLQDSPHENGVSVIGSLDTGSQSSAYSQTCSFVTGGYDKSVYLWSLHRESPEDDFKLKGTHRLNIKHTSALYSLCYDKFKNILFSGGSDERLTIFDLQSNTSLRELRLTQRVSQIIQSKANPNIILITSDQFAIYDQRIPGFDGIKLRFGQMEQETLSRFTRPDMHENGYTVCCGGQAVPKLNFWDLRYTGVQRSPSFSLETHAKTRILRSLFIPHQDTIATLSSSRSINWFDYSIKKDEIVKNLL</sequence>
<proteinExistence type="predicted"/>
<comment type="caution">
    <text evidence="3">The sequence shown here is derived from an EMBL/GenBank/DDBJ whole genome shotgun (WGS) entry which is preliminary data.</text>
</comment>
<evidence type="ECO:0000313" key="3">
    <source>
        <dbReference type="EMBL" id="GAA5812188.1"/>
    </source>
</evidence>
<reference evidence="3 4" key="1">
    <citation type="submission" date="2024-04" db="EMBL/GenBank/DDBJ databases">
        <title>genome sequences of Mucor flavus KT1a and Helicostylum pulchrum KT1b strains isolated from the surface of a dry-aged beef.</title>
        <authorList>
            <person name="Toyotome T."/>
            <person name="Hosono M."/>
            <person name="Torimaru M."/>
            <person name="Fukuda K."/>
            <person name="Mikami N."/>
        </authorList>
    </citation>
    <scope>NUCLEOTIDE SEQUENCE [LARGE SCALE GENOMIC DNA]</scope>
    <source>
        <strain evidence="3 4">KT1a</strain>
    </source>
</reference>
<evidence type="ECO:0000256" key="1">
    <source>
        <dbReference type="PROSITE-ProRule" id="PRU00221"/>
    </source>
</evidence>
<protein>
    <submittedName>
        <fullName evidence="3">Uncharacterized protein</fullName>
    </submittedName>
</protein>
<name>A0ABP9YZB4_9FUNG</name>
<feature type="compositionally biased region" description="Acidic residues" evidence="2">
    <location>
        <begin position="242"/>
        <end position="259"/>
    </location>
</feature>
<feature type="compositionally biased region" description="Low complexity" evidence="2">
    <location>
        <begin position="131"/>
        <end position="141"/>
    </location>
</feature>
<dbReference type="PANTHER" id="PTHR47232:SF1">
    <property type="entry name" value="TRANSDUCIN FAMILY PROTEIN _ WD-40 REPEAT FAMILY PROTEIN"/>
    <property type="match status" value="1"/>
</dbReference>
<dbReference type="EMBL" id="BAABUK010000012">
    <property type="protein sequence ID" value="GAA5812188.1"/>
    <property type="molecule type" value="Genomic_DNA"/>
</dbReference>
<gene>
    <name evidence="3" type="ORF">MFLAVUS_005638</name>
</gene>
<accession>A0ABP9YZB4</accession>